<evidence type="ECO:0008006" key="4">
    <source>
        <dbReference type="Google" id="ProtNLM"/>
    </source>
</evidence>
<keyword evidence="1" id="KW-0472">Membrane</keyword>
<dbReference type="RefSeq" id="WP_345592873.1">
    <property type="nucleotide sequence ID" value="NZ_BAABJG010000036.1"/>
</dbReference>
<comment type="caution">
    <text evidence="2">The sequence shown here is derived from an EMBL/GenBank/DDBJ whole genome shotgun (WGS) entry which is preliminary data.</text>
</comment>
<feature type="transmembrane region" description="Helical" evidence="1">
    <location>
        <begin position="277"/>
        <end position="297"/>
    </location>
</feature>
<feature type="transmembrane region" description="Helical" evidence="1">
    <location>
        <begin position="429"/>
        <end position="448"/>
    </location>
</feature>
<dbReference type="EMBL" id="JBHTLU010000042">
    <property type="protein sequence ID" value="MFD1224118.1"/>
    <property type="molecule type" value="Genomic_DNA"/>
</dbReference>
<keyword evidence="1" id="KW-0812">Transmembrane</keyword>
<feature type="transmembrane region" description="Helical" evidence="1">
    <location>
        <begin position="40"/>
        <end position="57"/>
    </location>
</feature>
<feature type="transmembrane region" description="Helical" evidence="1">
    <location>
        <begin position="240"/>
        <end position="265"/>
    </location>
</feature>
<keyword evidence="1" id="KW-1133">Transmembrane helix</keyword>
<feature type="transmembrane region" description="Helical" evidence="1">
    <location>
        <begin position="69"/>
        <end position="91"/>
    </location>
</feature>
<dbReference type="Proteomes" id="UP001597180">
    <property type="component" value="Unassembled WGS sequence"/>
</dbReference>
<reference evidence="3" key="1">
    <citation type="journal article" date="2019" name="Int. J. Syst. Evol. Microbiol.">
        <title>The Global Catalogue of Microorganisms (GCM) 10K type strain sequencing project: providing services to taxonomists for standard genome sequencing and annotation.</title>
        <authorList>
            <consortium name="The Broad Institute Genomics Platform"/>
            <consortium name="The Broad Institute Genome Sequencing Center for Infectious Disease"/>
            <person name="Wu L."/>
            <person name="Ma J."/>
        </authorList>
    </citation>
    <scope>NUCLEOTIDE SEQUENCE [LARGE SCALE GENOMIC DNA]</scope>
    <source>
        <strain evidence="3">CCUG 53270</strain>
    </source>
</reference>
<evidence type="ECO:0000313" key="3">
    <source>
        <dbReference type="Proteomes" id="UP001597180"/>
    </source>
</evidence>
<proteinExistence type="predicted"/>
<accession>A0ABW3UT76</accession>
<feature type="transmembrane region" description="Helical" evidence="1">
    <location>
        <begin position="460"/>
        <end position="479"/>
    </location>
</feature>
<feature type="transmembrane region" description="Helical" evidence="1">
    <location>
        <begin position="376"/>
        <end position="399"/>
    </location>
</feature>
<feature type="transmembrane region" description="Helical" evidence="1">
    <location>
        <begin position="6"/>
        <end position="33"/>
    </location>
</feature>
<evidence type="ECO:0000256" key="1">
    <source>
        <dbReference type="SAM" id="Phobius"/>
    </source>
</evidence>
<name>A0ABW3UT76_9BACL</name>
<feature type="transmembrane region" description="Helical" evidence="1">
    <location>
        <begin position="406"/>
        <end position="423"/>
    </location>
</feature>
<sequence>MKNRLASFSLMTGMALLMLVVAGFVIPSLLFLVHVPLLPLHFWLAAAAAVGTAWLVFQTSGEDLPRWLFGASIGCTALLFAGSLLISAYFYDLSYDGQAYHQEAIILLSNGWNPVYDAPVSMPTGNSIWVNHYAKGAETAAAAIYKATGLLEGGKAINLLTLAASALLSLSALLQLRPNQRVQAWIVAVLLALNPVSIYQAFSYYVDGLLASLLLCLVALGALIYSRANRILLFGYTLTMVLIMNIKFTAIAYAGLLTVGLLIVLYMSEQFGLLKRLFRIGAIGGLAGVLLVGYNPYVTNTVRDGHPFYPLAGEEAIDVVKNFIPRNLEMMNRFEQAASSYFATTVGNSTEKRPTQFKWPFTFTDRELQVYGEPDVAVSGFGPLFSGTLILSLLVLLLAFRRRTGWTLAAIGIILLLAASAFVNPAAWWARYVPQLWFVPLICVWLALSLQSGYRTIKAAGWTLAVLIAANALLVTGMYTKEQFAWNQELRGQLAELRQVPQPIPAEFTYSWSNQERLRALGIEVKEERELSCSTDKMTLVKSGTSLCLK</sequence>
<organism evidence="2 3">
    <name type="scientific">Paenibacillus vulneris</name>
    <dbReference type="NCBI Taxonomy" id="1133364"/>
    <lineage>
        <taxon>Bacteria</taxon>
        <taxon>Bacillati</taxon>
        <taxon>Bacillota</taxon>
        <taxon>Bacilli</taxon>
        <taxon>Bacillales</taxon>
        <taxon>Paenibacillaceae</taxon>
        <taxon>Paenibacillus</taxon>
    </lineage>
</organism>
<feature type="transmembrane region" description="Helical" evidence="1">
    <location>
        <begin position="209"/>
        <end position="228"/>
    </location>
</feature>
<protein>
    <recommendedName>
        <fullName evidence="4">Glycosyltransferase RgtA/B/C/D-like domain-containing protein</fullName>
    </recommendedName>
</protein>
<gene>
    <name evidence="2" type="ORF">ACFQ4B_28830</name>
</gene>
<keyword evidence="3" id="KW-1185">Reference proteome</keyword>
<feature type="transmembrane region" description="Helical" evidence="1">
    <location>
        <begin position="182"/>
        <end position="202"/>
    </location>
</feature>
<evidence type="ECO:0000313" key="2">
    <source>
        <dbReference type="EMBL" id="MFD1224118.1"/>
    </source>
</evidence>